<reference evidence="1" key="1">
    <citation type="journal article" date="2015" name="Genome Biol. Evol.">
        <title>Organellar Genomes of White Spruce (Picea glauca): Assembly and Annotation.</title>
        <authorList>
            <person name="Jackman S.D."/>
            <person name="Warren R.L."/>
            <person name="Gibb E.A."/>
            <person name="Vandervalk B.P."/>
            <person name="Mohamadi H."/>
            <person name="Chu J."/>
            <person name="Raymond A."/>
            <person name="Pleasance S."/>
            <person name="Coope R."/>
            <person name="Wildung M.R."/>
            <person name="Ritland C.E."/>
            <person name="Bousquet J."/>
            <person name="Jones S.J."/>
            <person name="Bohlmann J."/>
            <person name="Birol I."/>
        </authorList>
    </citation>
    <scope>NUCLEOTIDE SEQUENCE [LARGE SCALE GENOMIC DNA]</scope>
    <source>
        <tissue evidence="1">Flushing bud</tissue>
    </source>
</reference>
<accession>A0A101LXX2</accession>
<protein>
    <submittedName>
        <fullName evidence="1">Uncharacterized protein</fullName>
    </submittedName>
</protein>
<keyword evidence="1" id="KW-0496">Mitochondrion</keyword>
<dbReference type="AlphaFoldDB" id="A0A101LXX2"/>
<gene>
    <name evidence="1" type="ORF">ABT39_MTgene5574</name>
</gene>
<name>A0A101LXX2_PICGL</name>
<evidence type="ECO:0000313" key="1">
    <source>
        <dbReference type="EMBL" id="KUM47389.1"/>
    </source>
</evidence>
<sequence>MLLADPMKHGALVHSTDNLCQLCHRRLGHLHYGALPLLKNGGTTCFQGGEDKTVQGMCTQQAFQDCFPKQ</sequence>
<proteinExistence type="predicted"/>
<geneLocation type="mitochondrion" evidence="1"/>
<organism evidence="1">
    <name type="scientific">Picea glauca</name>
    <name type="common">White spruce</name>
    <name type="synonym">Pinus glauca</name>
    <dbReference type="NCBI Taxonomy" id="3330"/>
    <lineage>
        <taxon>Eukaryota</taxon>
        <taxon>Viridiplantae</taxon>
        <taxon>Streptophyta</taxon>
        <taxon>Embryophyta</taxon>
        <taxon>Tracheophyta</taxon>
        <taxon>Spermatophyta</taxon>
        <taxon>Pinopsida</taxon>
        <taxon>Pinidae</taxon>
        <taxon>Conifers I</taxon>
        <taxon>Pinales</taxon>
        <taxon>Pinaceae</taxon>
        <taxon>Picea</taxon>
    </lineage>
</organism>
<dbReference type="EMBL" id="LKAM01000007">
    <property type="protein sequence ID" value="KUM47389.1"/>
    <property type="molecule type" value="Genomic_DNA"/>
</dbReference>
<comment type="caution">
    <text evidence="1">The sequence shown here is derived from an EMBL/GenBank/DDBJ whole genome shotgun (WGS) entry which is preliminary data.</text>
</comment>